<reference evidence="3 5" key="1">
    <citation type="journal article" date="2012" name="Nature">
        <title>Algal genomes reveal evolutionary mosaicism and the fate of nucleomorphs.</title>
        <authorList>
            <consortium name="DOE Joint Genome Institute"/>
            <person name="Curtis B.A."/>
            <person name="Tanifuji G."/>
            <person name="Burki F."/>
            <person name="Gruber A."/>
            <person name="Irimia M."/>
            <person name="Maruyama S."/>
            <person name="Arias M.C."/>
            <person name="Ball S.G."/>
            <person name="Gile G.H."/>
            <person name="Hirakawa Y."/>
            <person name="Hopkins J.F."/>
            <person name="Kuo A."/>
            <person name="Rensing S.A."/>
            <person name="Schmutz J."/>
            <person name="Symeonidi A."/>
            <person name="Elias M."/>
            <person name="Eveleigh R.J."/>
            <person name="Herman E.K."/>
            <person name="Klute M.J."/>
            <person name="Nakayama T."/>
            <person name="Obornik M."/>
            <person name="Reyes-Prieto A."/>
            <person name="Armbrust E.V."/>
            <person name="Aves S.J."/>
            <person name="Beiko R.G."/>
            <person name="Coutinho P."/>
            <person name="Dacks J.B."/>
            <person name="Durnford D.G."/>
            <person name="Fast N.M."/>
            <person name="Green B.R."/>
            <person name="Grisdale C.J."/>
            <person name="Hempel F."/>
            <person name="Henrissat B."/>
            <person name="Hoppner M.P."/>
            <person name="Ishida K."/>
            <person name="Kim E."/>
            <person name="Koreny L."/>
            <person name="Kroth P.G."/>
            <person name="Liu Y."/>
            <person name="Malik S.B."/>
            <person name="Maier U.G."/>
            <person name="McRose D."/>
            <person name="Mock T."/>
            <person name="Neilson J.A."/>
            <person name="Onodera N.T."/>
            <person name="Poole A.M."/>
            <person name="Pritham E.J."/>
            <person name="Richards T.A."/>
            <person name="Rocap G."/>
            <person name="Roy S.W."/>
            <person name="Sarai C."/>
            <person name="Schaack S."/>
            <person name="Shirato S."/>
            <person name="Slamovits C.H."/>
            <person name="Spencer D.F."/>
            <person name="Suzuki S."/>
            <person name="Worden A.Z."/>
            <person name="Zauner S."/>
            <person name="Barry K."/>
            <person name="Bell C."/>
            <person name="Bharti A.K."/>
            <person name="Crow J.A."/>
            <person name="Grimwood J."/>
            <person name="Kramer R."/>
            <person name="Lindquist E."/>
            <person name="Lucas S."/>
            <person name="Salamov A."/>
            <person name="McFadden G.I."/>
            <person name="Lane C.E."/>
            <person name="Keeling P.J."/>
            <person name="Gray M.W."/>
            <person name="Grigoriev I.V."/>
            <person name="Archibald J.M."/>
        </authorList>
    </citation>
    <scope>NUCLEOTIDE SEQUENCE</scope>
    <source>
        <strain evidence="3 5">CCMP2712</strain>
    </source>
</reference>
<reference evidence="4" key="3">
    <citation type="submission" date="2016-03" db="UniProtKB">
        <authorList>
            <consortium name="EnsemblProtists"/>
        </authorList>
    </citation>
    <scope>IDENTIFICATION</scope>
</reference>
<evidence type="ECO:0000313" key="5">
    <source>
        <dbReference type="Proteomes" id="UP000011087"/>
    </source>
</evidence>
<evidence type="ECO:0008006" key="6">
    <source>
        <dbReference type="Google" id="ProtNLM"/>
    </source>
</evidence>
<evidence type="ECO:0000256" key="2">
    <source>
        <dbReference type="SAM" id="SignalP"/>
    </source>
</evidence>
<evidence type="ECO:0000313" key="3">
    <source>
        <dbReference type="EMBL" id="EKX33097.1"/>
    </source>
</evidence>
<evidence type="ECO:0000256" key="1">
    <source>
        <dbReference type="SAM" id="MobiDB-lite"/>
    </source>
</evidence>
<dbReference type="HOGENOM" id="CLU_1630172_0_0_1"/>
<dbReference type="KEGG" id="gtt:GUITHDRAFT_156157"/>
<feature type="region of interest" description="Disordered" evidence="1">
    <location>
        <begin position="81"/>
        <end position="125"/>
    </location>
</feature>
<dbReference type="RefSeq" id="XP_005820077.1">
    <property type="nucleotide sequence ID" value="XM_005820020.1"/>
</dbReference>
<feature type="chain" id="PRO_5008769774" description="Secreted protein" evidence="2">
    <location>
        <begin position="21"/>
        <end position="163"/>
    </location>
</feature>
<accession>L1IAF9</accession>
<dbReference type="AlphaFoldDB" id="L1IAF9"/>
<dbReference type="Proteomes" id="UP000011087">
    <property type="component" value="Unassembled WGS sequence"/>
</dbReference>
<name>L1IAF9_GUITC</name>
<evidence type="ECO:0000313" key="4">
    <source>
        <dbReference type="EnsemblProtists" id="EKX33097"/>
    </source>
</evidence>
<protein>
    <recommendedName>
        <fullName evidence="6">Secreted protein</fullName>
    </recommendedName>
</protein>
<gene>
    <name evidence="3" type="ORF">GUITHDRAFT_156157</name>
</gene>
<sequence length="163" mass="18874">MNNLRIIAKVLFQAFTAALASEDRTDLSYDADILSSFGKVAGNERLLFNLLQGLHSYLVKMFAEIVDNIFNVCFPHGRDVQNIPPEQNLEQGKAQLGEAPMAQDVKEERDKMSQTQEEDDRDNFINDEDVLEEEENIEKKLLKIENVVNMKMKMRKRLEEVRR</sequence>
<organism evidence="3">
    <name type="scientific">Guillardia theta (strain CCMP2712)</name>
    <name type="common">Cryptophyte</name>
    <dbReference type="NCBI Taxonomy" id="905079"/>
    <lineage>
        <taxon>Eukaryota</taxon>
        <taxon>Cryptophyceae</taxon>
        <taxon>Pyrenomonadales</taxon>
        <taxon>Geminigeraceae</taxon>
        <taxon>Guillardia</taxon>
    </lineage>
</organism>
<reference evidence="5" key="2">
    <citation type="submission" date="2012-11" db="EMBL/GenBank/DDBJ databases">
        <authorList>
            <person name="Kuo A."/>
            <person name="Curtis B.A."/>
            <person name="Tanifuji G."/>
            <person name="Burki F."/>
            <person name="Gruber A."/>
            <person name="Irimia M."/>
            <person name="Maruyama S."/>
            <person name="Arias M.C."/>
            <person name="Ball S.G."/>
            <person name="Gile G.H."/>
            <person name="Hirakawa Y."/>
            <person name="Hopkins J.F."/>
            <person name="Rensing S.A."/>
            <person name="Schmutz J."/>
            <person name="Symeonidi A."/>
            <person name="Elias M."/>
            <person name="Eveleigh R.J."/>
            <person name="Herman E.K."/>
            <person name="Klute M.J."/>
            <person name="Nakayama T."/>
            <person name="Obornik M."/>
            <person name="Reyes-Prieto A."/>
            <person name="Armbrust E.V."/>
            <person name="Aves S.J."/>
            <person name="Beiko R.G."/>
            <person name="Coutinho P."/>
            <person name="Dacks J.B."/>
            <person name="Durnford D.G."/>
            <person name="Fast N.M."/>
            <person name="Green B.R."/>
            <person name="Grisdale C."/>
            <person name="Hempe F."/>
            <person name="Henrissat B."/>
            <person name="Hoppner M.P."/>
            <person name="Ishida K.-I."/>
            <person name="Kim E."/>
            <person name="Koreny L."/>
            <person name="Kroth P.G."/>
            <person name="Liu Y."/>
            <person name="Malik S.-B."/>
            <person name="Maier U.G."/>
            <person name="McRose D."/>
            <person name="Mock T."/>
            <person name="Neilson J.A."/>
            <person name="Onodera N.T."/>
            <person name="Poole A.M."/>
            <person name="Pritham E.J."/>
            <person name="Richards T.A."/>
            <person name="Rocap G."/>
            <person name="Roy S.W."/>
            <person name="Sarai C."/>
            <person name="Schaack S."/>
            <person name="Shirato S."/>
            <person name="Slamovits C.H."/>
            <person name="Spencer D.F."/>
            <person name="Suzuki S."/>
            <person name="Worden A.Z."/>
            <person name="Zauner S."/>
            <person name="Barry K."/>
            <person name="Bell C."/>
            <person name="Bharti A.K."/>
            <person name="Crow J.A."/>
            <person name="Grimwood J."/>
            <person name="Kramer R."/>
            <person name="Lindquist E."/>
            <person name="Lucas S."/>
            <person name="Salamov A."/>
            <person name="McFadden G.I."/>
            <person name="Lane C.E."/>
            <person name="Keeling P.J."/>
            <person name="Gray M.W."/>
            <person name="Grigoriev I.V."/>
            <person name="Archibald J.M."/>
        </authorList>
    </citation>
    <scope>NUCLEOTIDE SEQUENCE</scope>
    <source>
        <strain evidence="5">CCMP2712</strain>
    </source>
</reference>
<dbReference type="EnsemblProtists" id="EKX33097">
    <property type="protein sequence ID" value="EKX33097"/>
    <property type="gene ID" value="GUITHDRAFT_156157"/>
</dbReference>
<dbReference type="EMBL" id="JH993156">
    <property type="protein sequence ID" value="EKX33097.1"/>
    <property type="molecule type" value="Genomic_DNA"/>
</dbReference>
<dbReference type="GeneID" id="17289844"/>
<keyword evidence="2" id="KW-0732">Signal</keyword>
<feature type="compositionally biased region" description="Acidic residues" evidence="1">
    <location>
        <begin position="116"/>
        <end position="125"/>
    </location>
</feature>
<feature type="signal peptide" evidence="2">
    <location>
        <begin position="1"/>
        <end position="20"/>
    </location>
</feature>
<dbReference type="PaxDb" id="55529-EKX33097"/>
<keyword evidence="5" id="KW-1185">Reference proteome</keyword>
<proteinExistence type="predicted"/>